<sequence length="87" mass="9576">MHGQIAALRSPKAFSPIFTRNSGLAYRFKIDPAGKQPDRRSIAVAQAHGIAFQDNAPAVCGLRISKNSIFSSQWSAPSLARWRRAPR</sequence>
<reference evidence="1 2" key="1">
    <citation type="submission" date="2016-09" db="EMBL/GenBank/DDBJ databases">
        <title>The complete genome sequences of Rhizobium gallicum, symbiovars gallicum and phaseoli, symbionts associated to common bean (Phaseolus vulgaris).</title>
        <authorList>
            <person name="Bustos P."/>
            <person name="Santamaria R.I."/>
            <person name="Perez-Carrascal O.M."/>
            <person name="Juarez S."/>
            <person name="Lozano L."/>
            <person name="Martinez-Flores I."/>
            <person name="Martinez-Romero E."/>
            <person name="Cevallos M."/>
            <person name="Romero D."/>
            <person name="Davila G."/>
            <person name="Gonzalez V."/>
        </authorList>
    </citation>
    <scope>NUCLEOTIDE SEQUENCE [LARGE SCALE GENOMIC DNA]</scope>
    <source>
        <strain evidence="1 2">8C-3</strain>
    </source>
</reference>
<protein>
    <submittedName>
        <fullName evidence="1">Uncharacterized protein</fullName>
    </submittedName>
</protein>
<dbReference type="AlphaFoldDB" id="A0A1L5P9C3"/>
<evidence type="ECO:0000313" key="1">
    <source>
        <dbReference type="EMBL" id="APO76672.1"/>
    </source>
</evidence>
<proteinExistence type="predicted"/>
<organism evidence="1 2">
    <name type="scientific">Rhizobium etli 8C-3</name>
    <dbReference type="NCBI Taxonomy" id="538025"/>
    <lineage>
        <taxon>Bacteria</taxon>
        <taxon>Pseudomonadati</taxon>
        <taxon>Pseudomonadota</taxon>
        <taxon>Alphaproteobacteria</taxon>
        <taxon>Hyphomicrobiales</taxon>
        <taxon>Rhizobiaceae</taxon>
        <taxon>Rhizobium/Agrobacterium group</taxon>
        <taxon>Rhizobium</taxon>
    </lineage>
</organism>
<accession>A0A1L5P9C3</accession>
<name>A0A1L5P9C3_RHIET</name>
<gene>
    <name evidence="1" type="ORF">AM571_CH03891</name>
</gene>
<dbReference type="Proteomes" id="UP000185109">
    <property type="component" value="Chromosome"/>
</dbReference>
<evidence type="ECO:0000313" key="2">
    <source>
        <dbReference type="Proteomes" id="UP000185109"/>
    </source>
</evidence>
<dbReference type="EMBL" id="CP017241">
    <property type="protein sequence ID" value="APO76672.1"/>
    <property type="molecule type" value="Genomic_DNA"/>
</dbReference>